<dbReference type="PANTHER" id="PTHR37423:SF2">
    <property type="entry name" value="MEMBRANE-BOUND LYTIC MUREIN TRANSGLYCOSYLASE C"/>
    <property type="match status" value="1"/>
</dbReference>
<dbReference type="Proteomes" id="UP000887300">
    <property type="component" value="Unassembled WGS sequence"/>
</dbReference>
<feature type="domain" description="Transglycosylase SLT" evidence="2">
    <location>
        <begin position="64"/>
        <end position="161"/>
    </location>
</feature>
<dbReference type="Pfam" id="PF01464">
    <property type="entry name" value="SLT"/>
    <property type="match status" value="1"/>
</dbReference>
<evidence type="ECO:0000256" key="1">
    <source>
        <dbReference type="ARBA" id="ARBA00007734"/>
    </source>
</evidence>
<protein>
    <submittedName>
        <fullName evidence="3">Lytic transglycosylase domain-containing protein</fullName>
    </submittedName>
</protein>
<accession>A0A8X8G754</accession>
<dbReference type="EMBL" id="JABBHS010000191">
    <property type="protein sequence ID" value="MBU2722819.1"/>
    <property type="molecule type" value="Genomic_DNA"/>
</dbReference>
<organism evidence="3 4">
    <name type="scientific">Acidithiobacillus ferridurans</name>
    <dbReference type="NCBI Taxonomy" id="1232575"/>
    <lineage>
        <taxon>Bacteria</taxon>
        <taxon>Pseudomonadati</taxon>
        <taxon>Pseudomonadota</taxon>
        <taxon>Acidithiobacillia</taxon>
        <taxon>Acidithiobacillales</taxon>
        <taxon>Acidithiobacillaceae</taxon>
        <taxon>Acidithiobacillus</taxon>
    </lineage>
</organism>
<evidence type="ECO:0000313" key="3">
    <source>
        <dbReference type="EMBL" id="MBU2722819.1"/>
    </source>
</evidence>
<dbReference type="AlphaFoldDB" id="A0A8X8G754"/>
<dbReference type="Gene3D" id="1.10.530.10">
    <property type="match status" value="1"/>
</dbReference>
<reference evidence="3" key="1">
    <citation type="journal article" date="2021" name="ISME J.">
        <title>Genomic evolution of the class Acidithiobacillia: deep-branching Proteobacteria living in extreme acidic conditions.</title>
        <authorList>
            <person name="Moya-Beltran A."/>
            <person name="Beard S."/>
            <person name="Rojas-Villalobos C."/>
            <person name="Issotta F."/>
            <person name="Gallardo Y."/>
            <person name="Ulloa R."/>
            <person name="Giaveno A."/>
            <person name="Degli Esposti M."/>
            <person name="Johnson D.B."/>
            <person name="Quatrini R."/>
        </authorList>
    </citation>
    <scope>NUCLEOTIDE SEQUENCE</scope>
    <source>
        <strain evidence="3">DSM 583</strain>
    </source>
</reference>
<comment type="similarity">
    <text evidence="1">Belongs to the transglycosylase Slt family.</text>
</comment>
<dbReference type="PANTHER" id="PTHR37423">
    <property type="entry name" value="SOLUBLE LYTIC MUREIN TRANSGLYCOSYLASE-RELATED"/>
    <property type="match status" value="1"/>
</dbReference>
<proteinExistence type="inferred from homology"/>
<evidence type="ECO:0000259" key="2">
    <source>
        <dbReference type="Pfam" id="PF01464"/>
    </source>
</evidence>
<evidence type="ECO:0000313" key="4">
    <source>
        <dbReference type="Proteomes" id="UP000887300"/>
    </source>
</evidence>
<dbReference type="SUPFAM" id="SSF53955">
    <property type="entry name" value="Lysozyme-like"/>
    <property type="match status" value="1"/>
</dbReference>
<dbReference type="InterPro" id="IPR008258">
    <property type="entry name" value="Transglycosylase_SLT_dom_1"/>
</dbReference>
<comment type="caution">
    <text evidence="3">The sequence shown here is derived from an EMBL/GenBank/DDBJ whole genome shotgun (WGS) entry which is preliminary data.</text>
</comment>
<dbReference type="InterPro" id="IPR023346">
    <property type="entry name" value="Lysozyme-like_dom_sf"/>
</dbReference>
<gene>
    <name evidence="3" type="ORF">HF568_06275</name>
</gene>
<name>A0A8X8G754_ACIFI</name>
<dbReference type="RefSeq" id="WP_215886177.1">
    <property type="nucleotide sequence ID" value="NZ_CP134225.1"/>
</dbReference>
<sequence>MRSLALIVATLFSMGPSHLHVHPHGAPIMASPVSAKPAPLQPVVVKKRRRLSIPKLAGEYAGAVKRAALSAHVPPRLVAAVLHVENRGFINRCADRVSSEGAIGPMQLTPQTAWDTLRVNPWNPQQNIFGGARYLARLIRQFNGNILLALVAYNAGPTATAQGDAPSSAWHYAHAVMRYAQLSSAAS</sequence>